<evidence type="ECO:0000256" key="4">
    <source>
        <dbReference type="ARBA" id="ARBA00022989"/>
    </source>
</evidence>
<dbReference type="InterPro" id="IPR004331">
    <property type="entry name" value="SPX_dom"/>
</dbReference>
<feature type="transmembrane region" description="Helical" evidence="7">
    <location>
        <begin position="488"/>
        <end position="506"/>
    </location>
</feature>
<evidence type="ECO:0000256" key="5">
    <source>
        <dbReference type="ARBA" id="ARBA00023136"/>
    </source>
</evidence>
<feature type="transmembrane region" description="Helical" evidence="7">
    <location>
        <begin position="459"/>
        <end position="482"/>
    </location>
</feature>
<feature type="transmembrane region" description="Helical" evidence="7">
    <location>
        <begin position="581"/>
        <end position="597"/>
    </location>
</feature>
<evidence type="ECO:0000259" key="9">
    <source>
        <dbReference type="PROSITE" id="PS51382"/>
    </source>
</evidence>
<keyword evidence="11" id="KW-1185">Reference proteome</keyword>
<reference evidence="10" key="1">
    <citation type="submission" date="2021-01" db="EMBL/GenBank/DDBJ databases">
        <title>Adiantum capillus-veneris genome.</title>
        <authorList>
            <person name="Fang Y."/>
            <person name="Liao Q."/>
        </authorList>
    </citation>
    <scope>NUCLEOTIDE SEQUENCE</scope>
    <source>
        <strain evidence="10">H3</strain>
        <tissue evidence="10">Leaf</tissue>
    </source>
</reference>
<protein>
    <submittedName>
        <fullName evidence="10">Uncharacterized protein</fullName>
    </submittedName>
</protein>
<keyword evidence="5 7" id="KW-0472">Membrane</keyword>
<dbReference type="GO" id="GO:0000822">
    <property type="term" value="F:inositol hexakisphosphate binding"/>
    <property type="evidence" value="ECO:0007669"/>
    <property type="project" value="TreeGrafter"/>
</dbReference>
<evidence type="ECO:0000256" key="2">
    <source>
        <dbReference type="ARBA" id="ARBA00009665"/>
    </source>
</evidence>
<evidence type="ECO:0000256" key="3">
    <source>
        <dbReference type="ARBA" id="ARBA00022692"/>
    </source>
</evidence>
<dbReference type="GO" id="GO:0016036">
    <property type="term" value="P:cellular response to phosphate starvation"/>
    <property type="evidence" value="ECO:0007669"/>
    <property type="project" value="TreeGrafter"/>
</dbReference>
<dbReference type="AlphaFoldDB" id="A0A9D4UUE2"/>
<evidence type="ECO:0000256" key="7">
    <source>
        <dbReference type="SAM" id="Phobius"/>
    </source>
</evidence>
<feature type="transmembrane region" description="Helical" evidence="7">
    <location>
        <begin position="407"/>
        <end position="430"/>
    </location>
</feature>
<evidence type="ECO:0000256" key="6">
    <source>
        <dbReference type="SAM" id="MobiDB-lite"/>
    </source>
</evidence>
<dbReference type="GO" id="GO:0005802">
    <property type="term" value="C:trans-Golgi network"/>
    <property type="evidence" value="ECO:0007669"/>
    <property type="project" value="TreeGrafter"/>
</dbReference>
<dbReference type="PANTHER" id="PTHR10783:SF103">
    <property type="entry name" value="SOLUTE CARRIER FAMILY 53 MEMBER 1"/>
    <property type="match status" value="1"/>
</dbReference>
<keyword evidence="4 7" id="KW-1133">Transmembrane helix</keyword>
<keyword evidence="3 7" id="KW-0812">Transmembrane</keyword>
<dbReference type="Proteomes" id="UP000886520">
    <property type="component" value="Chromosome 10"/>
</dbReference>
<feature type="transmembrane region" description="Helical" evidence="7">
    <location>
        <begin position="366"/>
        <end position="387"/>
    </location>
</feature>
<feature type="domain" description="SPX" evidence="9">
    <location>
        <begin position="2"/>
        <end position="315"/>
    </location>
</feature>
<comment type="subcellular location">
    <subcellularLocation>
        <location evidence="1">Membrane</location>
        <topology evidence="1">Multi-pass membrane protein</topology>
    </subcellularLocation>
</comment>
<dbReference type="GO" id="GO:0006817">
    <property type="term" value="P:phosphate ion transport"/>
    <property type="evidence" value="ECO:0007669"/>
    <property type="project" value="TreeGrafter"/>
</dbReference>
<dbReference type="Pfam" id="PF03105">
    <property type="entry name" value="SPX"/>
    <property type="match status" value="1"/>
</dbReference>
<dbReference type="InterPro" id="IPR004342">
    <property type="entry name" value="EXS_C"/>
</dbReference>
<dbReference type="GO" id="GO:0005886">
    <property type="term" value="C:plasma membrane"/>
    <property type="evidence" value="ECO:0007669"/>
    <property type="project" value="TreeGrafter"/>
</dbReference>
<dbReference type="EMBL" id="JABFUD020000010">
    <property type="protein sequence ID" value="KAI5074286.1"/>
    <property type="molecule type" value="Genomic_DNA"/>
</dbReference>
<dbReference type="PROSITE" id="PS51380">
    <property type="entry name" value="EXS"/>
    <property type="match status" value="1"/>
</dbReference>
<organism evidence="10 11">
    <name type="scientific">Adiantum capillus-veneris</name>
    <name type="common">Maidenhair fern</name>
    <dbReference type="NCBI Taxonomy" id="13818"/>
    <lineage>
        <taxon>Eukaryota</taxon>
        <taxon>Viridiplantae</taxon>
        <taxon>Streptophyta</taxon>
        <taxon>Embryophyta</taxon>
        <taxon>Tracheophyta</taxon>
        <taxon>Polypodiopsida</taxon>
        <taxon>Polypodiidae</taxon>
        <taxon>Polypodiales</taxon>
        <taxon>Pteridineae</taxon>
        <taxon>Pteridaceae</taxon>
        <taxon>Vittarioideae</taxon>
        <taxon>Adiantum</taxon>
    </lineage>
</organism>
<evidence type="ECO:0000313" key="10">
    <source>
        <dbReference type="EMBL" id="KAI5074286.1"/>
    </source>
</evidence>
<proteinExistence type="inferred from homology"/>
<dbReference type="PROSITE" id="PS51382">
    <property type="entry name" value="SPX"/>
    <property type="match status" value="1"/>
</dbReference>
<dbReference type="OrthoDB" id="9970435at2759"/>
<feature type="transmembrane region" description="Helical" evidence="7">
    <location>
        <begin position="688"/>
        <end position="705"/>
    </location>
</feature>
<accession>A0A9D4UUE2</accession>
<evidence type="ECO:0000259" key="8">
    <source>
        <dbReference type="PROSITE" id="PS51380"/>
    </source>
</evidence>
<gene>
    <name evidence="10" type="ORF">GOP47_0010247</name>
</gene>
<feature type="domain" description="EXS" evidence="8">
    <location>
        <begin position="578"/>
        <end position="769"/>
    </location>
</feature>
<evidence type="ECO:0000313" key="11">
    <source>
        <dbReference type="Proteomes" id="UP000886520"/>
    </source>
</evidence>
<dbReference type="Pfam" id="PF03124">
    <property type="entry name" value="EXS"/>
    <property type="match status" value="1"/>
</dbReference>
<comment type="similarity">
    <text evidence="2">Belongs to the SYG1 (TC 2.A.94) family.</text>
</comment>
<feature type="compositionally biased region" description="Polar residues" evidence="6">
    <location>
        <begin position="167"/>
        <end position="176"/>
    </location>
</feature>
<feature type="transmembrane region" description="Helical" evidence="7">
    <location>
        <begin position="518"/>
        <end position="543"/>
    </location>
</feature>
<feature type="region of interest" description="Disordered" evidence="6">
    <location>
        <begin position="157"/>
        <end position="176"/>
    </location>
</feature>
<comment type="caution">
    <text evidence="10">The sequence shown here is derived from an EMBL/GenBank/DDBJ whole genome shotgun (WGS) entry which is preliminary data.</text>
</comment>
<feature type="transmembrane region" description="Helical" evidence="7">
    <location>
        <begin position="642"/>
        <end position="660"/>
    </location>
</feature>
<sequence>MVNFAERLESQRVPEWKHAFCDYSQLKKDLENIKAQPQRLNLLTAISPRRQSYQAPSFRQLGSLTRRISGRLRNAAVKVHMRHLPADDADKELYETELLVGLSHGEVENERIFFARLDGQLNKVNLFYKKKEQEFYEKADEIKQQLEKLVTMRKLLKEQEDSDPSNEKGSNNSNADSVMLNVELSSISENDASLEEVAAKGNMSAPALARDFGLVVPQDTPSLLIGALKQKVMDDISNHSRQPTADEVLPGSSFTKFDRKRVQYAEKTLRDACMELYRGLGYLRRFSSLNVTAFSKILKKYDKKTGRDASVVYMKVVEDAYFHSSDKVLKMMDGLEKIFIEIFTDGNHKRAMALLRPVPKSASHKVTFFLGLFTGFSLACLVAFFALLDLKWIQATDNSLQNAKNLYLSAIYPLFSIMALVLLHLCLYAWNLYSWREKRVNYAFIFGLPPGLEIKYRELLIIAMGLATLVTATLLVHFMIYTDVTSNLLTAIMPFSILVVFLLLLLCPLNICYRSTRFFFLTCLKHIVLAPFYKVVMVDFFLADQLTSQMYMFRNVEYVLCYSIFGHFKEGNIDSCTSDNLDFLIIAYVVSMVPYWWRLAQCIRRWIDERNPEHITNGVKYFSALVAAGVALTYNHQKTTTWLAIFIVISSVVAVYQLYWDLYKDWGLLRSGSKNYLLRDQLMLRRKSLYYASMGLNTILRFAWLQSVTQMKFFGVDRHFTNWFFASLEVVRRVHWNFYRLENEHLNNVGNFRATKVIPLPFINPDEDD</sequence>
<dbReference type="PANTHER" id="PTHR10783">
    <property type="entry name" value="XENOTROPIC AND POLYTROPIC RETROVIRUS RECEPTOR 1-RELATED"/>
    <property type="match status" value="1"/>
</dbReference>
<name>A0A9D4UUE2_ADICA</name>
<evidence type="ECO:0000256" key="1">
    <source>
        <dbReference type="ARBA" id="ARBA00004141"/>
    </source>
</evidence>